<dbReference type="Gene3D" id="3.90.76.10">
    <property type="entry name" value="Dipeptide-binding Protein, Domain 1"/>
    <property type="match status" value="1"/>
</dbReference>
<dbReference type="GO" id="GO:0042597">
    <property type="term" value="C:periplasmic space"/>
    <property type="evidence" value="ECO:0007669"/>
    <property type="project" value="UniProtKB-ARBA"/>
</dbReference>
<proteinExistence type="predicted"/>
<evidence type="ECO:0000313" key="2">
    <source>
        <dbReference type="EMBL" id="MBB5791253.1"/>
    </source>
</evidence>
<dbReference type="Gene3D" id="3.10.105.10">
    <property type="entry name" value="Dipeptide-binding Protein, Domain 3"/>
    <property type="match status" value="1"/>
</dbReference>
<dbReference type="SUPFAM" id="SSF53850">
    <property type="entry name" value="Periplasmic binding protein-like II"/>
    <property type="match status" value="1"/>
</dbReference>
<dbReference type="InterPro" id="IPR039424">
    <property type="entry name" value="SBP_5"/>
</dbReference>
<dbReference type="PROSITE" id="PS51257">
    <property type="entry name" value="PROKAR_LIPOPROTEIN"/>
    <property type="match status" value="1"/>
</dbReference>
<sequence>MATHISRRELLGAAALLSAASLVGCSDPTNNTPARAAERVVNVYLGGKPKIWSPLAPGSAPDQQVMSFIWHALVQADDKEVLQPMLCESFDVSEDARTFTFHLRQGLEWSDGTPFTSKDVLFTFNTYADPKSTNAAAGVYKVVQGVAEFTAGTATSISGFEAPDEHTFVVTTVDPNYGFLMQISSHWILPEHILGADPIESVAQNPFFMNPNVSLGPYVFVQYKTDQYVELKKNPSYFKNEVQIDKVFLKPLTSDVAVAQLGTGEVDIASISATDLPTVEGQDGVEVTTIEGIVLQRLVVNQAKPYFADVRVRQAILCGIDRQGIVDTVLGGQGKVPNSILGPAWTPDDVDPYAYDPDRATQLLTEAGWDFDRTIDLMMIPGARDKDQAATILQDQLGQIGVKVTISNVQGAEMADGYTNKTYDMLIGGAGAADPWLNYGITGCDQQFPAGGNIGYGCDPEFDALMKEANATADEAQRRELYEQAARQDNQTISYPLLYNAYSLWAHNTRVEDFKAKDGAFWGQGDWKIKA</sequence>
<dbReference type="GO" id="GO:1904680">
    <property type="term" value="F:peptide transmembrane transporter activity"/>
    <property type="evidence" value="ECO:0007669"/>
    <property type="project" value="TreeGrafter"/>
</dbReference>
<evidence type="ECO:0000259" key="1">
    <source>
        <dbReference type="Pfam" id="PF00496"/>
    </source>
</evidence>
<dbReference type="PIRSF" id="PIRSF002741">
    <property type="entry name" value="MppA"/>
    <property type="match status" value="1"/>
</dbReference>
<dbReference type="PANTHER" id="PTHR30290">
    <property type="entry name" value="PERIPLASMIC BINDING COMPONENT OF ABC TRANSPORTER"/>
    <property type="match status" value="1"/>
</dbReference>
<dbReference type="RefSeq" id="WP_184827880.1">
    <property type="nucleotide sequence ID" value="NZ_JACHMM010000001.1"/>
</dbReference>
<dbReference type="InterPro" id="IPR030678">
    <property type="entry name" value="Peptide/Ni-bd"/>
</dbReference>
<gene>
    <name evidence="2" type="ORF">HD601_005828</name>
</gene>
<dbReference type="Proteomes" id="UP000542813">
    <property type="component" value="Unassembled WGS sequence"/>
</dbReference>
<dbReference type="InterPro" id="IPR000914">
    <property type="entry name" value="SBP_5_dom"/>
</dbReference>
<dbReference type="GO" id="GO:0043190">
    <property type="term" value="C:ATP-binding cassette (ABC) transporter complex"/>
    <property type="evidence" value="ECO:0007669"/>
    <property type="project" value="InterPro"/>
</dbReference>
<dbReference type="CDD" id="cd00995">
    <property type="entry name" value="PBP2_NikA_DppA_OppA_like"/>
    <property type="match status" value="1"/>
</dbReference>
<feature type="domain" description="Solute-binding protein family 5" evidence="1">
    <location>
        <begin position="82"/>
        <end position="436"/>
    </location>
</feature>
<dbReference type="EMBL" id="JACHMM010000001">
    <property type="protein sequence ID" value="MBB5791253.1"/>
    <property type="molecule type" value="Genomic_DNA"/>
</dbReference>
<dbReference type="Pfam" id="PF00496">
    <property type="entry name" value="SBP_bac_5"/>
    <property type="match status" value="1"/>
</dbReference>
<reference evidence="2 3" key="1">
    <citation type="submission" date="2020-08" db="EMBL/GenBank/DDBJ databases">
        <title>Sequencing the genomes of 1000 actinobacteria strains.</title>
        <authorList>
            <person name="Klenk H.-P."/>
        </authorList>
    </citation>
    <scope>NUCLEOTIDE SEQUENCE [LARGE SCALE GENOMIC DNA]</scope>
    <source>
        <strain evidence="2 3">DSM 102122</strain>
    </source>
</reference>
<name>A0A7W9GWB4_9ACTN</name>
<comment type="caution">
    <text evidence="2">The sequence shown here is derived from an EMBL/GenBank/DDBJ whole genome shotgun (WGS) entry which is preliminary data.</text>
</comment>
<dbReference type="InterPro" id="IPR006311">
    <property type="entry name" value="TAT_signal"/>
</dbReference>
<dbReference type="AlphaFoldDB" id="A0A7W9GWB4"/>
<evidence type="ECO:0000313" key="3">
    <source>
        <dbReference type="Proteomes" id="UP000542813"/>
    </source>
</evidence>
<organism evidence="2 3">
    <name type="scientific">Jiangella mangrovi</name>
    <dbReference type="NCBI Taxonomy" id="1524084"/>
    <lineage>
        <taxon>Bacteria</taxon>
        <taxon>Bacillati</taxon>
        <taxon>Actinomycetota</taxon>
        <taxon>Actinomycetes</taxon>
        <taxon>Jiangellales</taxon>
        <taxon>Jiangellaceae</taxon>
        <taxon>Jiangella</taxon>
    </lineage>
</organism>
<dbReference type="Gene3D" id="3.40.190.10">
    <property type="entry name" value="Periplasmic binding protein-like II"/>
    <property type="match status" value="1"/>
</dbReference>
<keyword evidence="3" id="KW-1185">Reference proteome</keyword>
<dbReference type="GO" id="GO:0015833">
    <property type="term" value="P:peptide transport"/>
    <property type="evidence" value="ECO:0007669"/>
    <property type="project" value="TreeGrafter"/>
</dbReference>
<accession>A0A7W9GWB4</accession>
<protein>
    <submittedName>
        <fullName evidence="2">Peptide/nickel transport system substrate-binding protein</fullName>
    </submittedName>
</protein>
<dbReference type="PROSITE" id="PS51318">
    <property type="entry name" value="TAT"/>
    <property type="match status" value="1"/>
</dbReference>